<dbReference type="InterPro" id="IPR013249">
    <property type="entry name" value="RNA_pol_sigma70_r4_t2"/>
</dbReference>
<dbReference type="Pfam" id="PF04542">
    <property type="entry name" value="Sigma70_r2"/>
    <property type="match status" value="1"/>
</dbReference>
<dbReference type="GO" id="GO:0006352">
    <property type="term" value="P:DNA-templated transcription initiation"/>
    <property type="evidence" value="ECO:0007669"/>
    <property type="project" value="InterPro"/>
</dbReference>
<protein>
    <recommendedName>
        <fullName evidence="6">RNA polymerase sigma factor</fullName>
    </recommendedName>
</protein>
<feature type="domain" description="RNA polymerase sigma-70 region 2" evidence="7">
    <location>
        <begin position="23"/>
        <end position="89"/>
    </location>
</feature>
<dbReference type="InterPro" id="IPR036388">
    <property type="entry name" value="WH-like_DNA-bd_sf"/>
</dbReference>
<dbReference type="GO" id="GO:0006950">
    <property type="term" value="P:response to stress"/>
    <property type="evidence" value="ECO:0007669"/>
    <property type="project" value="UniProtKB-ARBA"/>
</dbReference>
<dbReference type="InterPro" id="IPR007627">
    <property type="entry name" value="RNA_pol_sigma70_r2"/>
</dbReference>
<comment type="caution">
    <text evidence="9">The sequence shown here is derived from an EMBL/GenBank/DDBJ whole genome shotgun (WGS) entry which is preliminary data.</text>
</comment>
<evidence type="ECO:0000256" key="6">
    <source>
        <dbReference type="RuleBase" id="RU000716"/>
    </source>
</evidence>
<dbReference type="InterPro" id="IPR014284">
    <property type="entry name" value="RNA_pol_sigma-70_dom"/>
</dbReference>
<name>A0A8J3ET26_9ACTN</name>
<dbReference type="PROSITE" id="PS01063">
    <property type="entry name" value="SIGMA70_ECF"/>
    <property type="match status" value="1"/>
</dbReference>
<reference evidence="9" key="1">
    <citation type="journal article" date="2014" name="Int. J. Syst. Evol. Microbiol.">
        <title>Complete genome sequence of Corynebacterium casei LMG S-19264T (=DSM 44701T), isolated from a smear-ripened cheese.</title>
        <authorList>
            <consortium name="US DOE Joint Genome Institute (JGI-PGF)"/>
            <person name="Walter F."/>
            <person name="Albersmeier A."/>
            <person name="Kalinowski J."/>
            <person name="Ruckert C."/>
        </authorList>
    </citation>
    <scope>NUCLEOTIDE SEQUENCE</scope>
    <source>
        <strain evidence="9">CGMCC 1.14988</strain>
    </source>
</reference>
<dbReference type="SUPFAM" id="SSF88946">
    <property type="entry name" value="Sigma2 domain of RNA polymerase sigma factors"/>
    <property type="match status" value="1"/>
</dbReference>
<evidence type="ECO:0000256" key="4">
    <source>
        <dbReference type="ARBA" id="ARBA00023125"/>
    </source>
</evidence>
<dbReference type="PANTHER" id="PTHR43133">
    <property type="entry name" value="RNA POLYMERASE ECF-TYPE SIGMA FACTO"/>
    <property type="match status" value="1"/>
</dbReference>
<dbReference type="SUPFAM" id="SSF88659">
    <property type="entry name" value="Sigma3 and sigma4 domains of RNA polymerase sigma factors"/>
    <property type="match status" value="1"/>
</dbReference>
<evidence type="ECO:0000256" key="3">
    <source>
        <dbReference type="ARBA" id="ARBA00023082"/>
    </source>
</evidence>
<keyword evidence="3 6" id="KW-0731">Sigma factor</keyword>
<sequence>MDDLTRLLRAAGEGDRSSLASFIRRTQDDVWRFCAHLVDRESADDLTQEVYLRAMRSAERFRGDASARTWLLTIARNTAADEIRRRQRRRRLPPVTEAFAPDHAGDVELRELVAHLDPDRRTAFVLTQLLELGYAEAAEICGVPIGTIRSRVARARQDLLARLDPARDQALDPSPDSAR</sequence>
<evidence type="ECO:0000313" key="9">
    <source>
        <dbReference type="EMBL" id="GGI02941.1"/>
    </source>
</evidence>
<dbReference type="GO" id="GO:0003677">
    <property type="term" value="F:DNA binding"/>
    <property type="evidence" value="ECO:0007669"/>
    <property type="project" value="UniProtKB-KW"/>
</dbReference>
<dbReference type="AlphaFoldDB" id="A0A8J3ET26"/>
<evidence type="ECO:0000256" key="1">
    <source>
        <dbReference type="ARBA" id="ARBA00010641"/>
    </source>
</evidence>
<dbReference type="Pfam" id="PF08281">
    <property type="entry name" value="Sigma70_r4_2"/>
    <property type="match status" value="1"/>
</dbReference>
<gene>
    <name evidence="9" type="primary">rpoE</name>
    <name evidence="9" type="ORF">GCM10011354_02070</name>
</gene>
<keyword evidence="10" id="KW-1185">Reference proteome</keyword>
<dbReference type="RefSeq" id="WP_130648251.1">
    <property type="nucleotide sequence ID" value="NZ_BMHA01000001.1"/>
</dbReference>
<organism evidence="9 10">
    <name type="scientific">Egicoccus halophilus</name>
    <dbReference type="NCBI Taxonomy" id="1670830"/>
    <lineage>
        <taxon>Bacteria</taxon>
        <taxon>Bacillati</taxon>
        <taxon>Actinomycetota</taxon>
        <taxon>Nitriliruptoria</taxon>
        <taxon>Egicoccales</taxon>
        <taxon>Egicoccaceae</taxon>
        <taxon>Egicoccus</taxon>
    </lineage>
</organism>
<evidence type="ECO:0000259" key="8">
    <source>
        <dbReference type="Pfam" id="PF08281"/>
    </source>
</evidence>
<dbReference type="InterPro" id="IPR000838">
    <property type="entry name" value="RNA_pol_sigma70_ECF_CS"/>
</dbReference>
<dbReference type="CDD" id="cd06171">
    <property type="entry name" value="Sigma70_r4"/>
    <property type="match status" value="1"/>
</dbReference>
<evidence type="ECO:0000256" key="2">
    <source>
        <dbReference type="ARBA" id="ARBA00023015"/>
    </source>
</evidence>
<evidence type="ECO:0000259" key="7">
    <source>
        <dbReference type="Pfam" id="PF04542"/>
    </source>
</evidence>
<keyword evidence="5 6" id="KW-0804">Transcription</keyword>
<dbReference type="Gene3D" id="1.10.10.10">
    <property type="entry name" value="Winged helix-like DNA-binding domain superfamily/Winged helix DNA-binding domain"/>
    <property type="match status" value="1"/>
</dbReference>
<dbReference type="EMBL" id="BMHA01000001">
    <property type="protein sequence ID" value="GGI02941.1"/>
    <property type="molecule type" value="Genomic_DNA"/>
</dbReference>
<evidence type="ECO:0000313" key="10">
    <source>
        <dbReference type="Proteomes" id="UP000650511"/>
    </source>
</evidence>
<comment type="similarity">
    <text evidence="1 6">Belongs to the sigma-70 factor family. ECF subfamily.</text>
</comment>
<dbReference type="Gene3D" id="1.10.1740.10">
    <property type="match status" value="1"/>
</dbReference>
<keyword evidence="2 6" id="KW-0805">Transcription regulation</keyword>
<dbReference type="PANTHER" id="PTHR43133:SF61">
    <property type="entry name" value="ECF RNA POLYMERASE SIGMA FACTOR SIGC"/>
    <property type="match status" value="1"/>
</dbReference>
<keyword evidence="4 6" id="KW-0238">DNA-binding</keyword>
<dbReference type="Proteomes" id="UP000650511">
    <property type="component" value="Unassembled WGS sequence"/>
</dbReference>
<dbReference type="InterPro" id="IPR013324">
    <property type="entry name" value="RNA_pol_sigma_r3/r4-like"/>
</dbReference>
<proteinExistence type="inferred from homology"/>
<dbReference type="NCBIfam" id="TIGR02937">
    <property type="entry name" value="sigma70-ECF"/>
    <property type="match status" value="1"/>
</dbReference>
<reference evidence="9" key="2">
    <citation type="submission" date="2020-09" db="EMBL/GenBank/DDBJ databases">
        <authorList>
            <person name="Sun Q."/>
            <person name="Zhou Y."/>
        </authorList>
    </citation>
    <scope>NUCLEOTIDE SEQUENCE</scope>
    <source>
        <strain evidence="9">CGMCC 1.14988</strain>
    </source>
</reference>
<feature type="domain" description="RNA polymerase sigma factor 70 region 4 type 2" evidence="8">
    <location>
        <begin position="108"/>
        <end position="159"/>
    </location>
</feature>
<dbReference type="InterPro" id="IPR013325">
    <property type="entry name" value="RNA_pol_sigma_r2"/>
</dbReference>
<evidence type="ECO:0000256" key="5">
    <source>
        <dbReference type="ARBA" id="ARBA00023163"/>
    </source>
</evidence>
<dbReference type="GO" id="GO:0016987">
    <property type="term" value="F:sigma factor activity"/>
    <property type="evidence" value="ECO:0007669"/>
    <property type="project" value="UniProtKB-KW"/>
</dbReference>
<dbReference type="OrthoDB" id="3821507at2"/>
<dbReference type="InterPro" id="IPR039425">
    <property type="entry name" value="RNA_pol_sigma-70-like"/>
</dbReference>
<accession>A0A8J3ET26</accession>